<gene>
    <name evidence="2" type="ORF">PROFUN_06165</name>
</gene>
<protein>
    <submittedName>
        <fullName evidence="2">Uncharacterized protein</fullName>
    </submittedName>
</protein>
<proteinExistence type="predicted"/>
<evidence type="ECO:0000313" key="2">
    <source>
        <dbReference type="EMBL" id="PRP85891.1"/>
    </source>
</evidence>
<sequence>MGIRKQSASCSTRSFDAEAEGFTRRSEVSIKLCCDLSWIKIRISRRFQ</sequence>
<evidence type="ECO:0000256" key="1">
    <source>
        <dbReference type="SAM" id="MobiDB-lite"/>
    </source>
</evidence>
<feature type="region of interest" description="Disordered" evidence="1">
    <location>
        <begin position="1"/>
        <end position="22"/>
    </location>
</feature>
<reference evidence="2 3" key="1">
    <citation type="journal article" date="2018" name="Genome Biol. Evol.">
        <title>Multiple Roots of Fruiting Body Formation in Amoebozoa.</title>
        <authorList>
            <person name="Hillmann F."/>
            <person name="Forbes G."/>
            <person name="Novohradska S."/>
            <person name="Ferling I."/>
            <person name="Riege K."/>
            <person name="Groth M."/>
            <person name="Westermann M."/>
            <person name="Marz M."/>
            <person name="Spaller T."/>
            <person name="Winckler T."/>
            <person name="Schaap P."/>
            <person name="Glockner G."/>
        </authorList>
    </citation>
    <scope>NUCLEOTIDE SEQUENCE [LARGE SCALE GENOMIC DNA]</scope>
    <source>
        <strain evidence="2 3">Jena</strain>
    </source>
</reference>
<dbReference type="AlphaFoldDB" id="A0A2P6NPK6"/>
<organism evidence="2 3">
    <name type="scientific">Planoprotostelium fungivorum</name>
    <dbReference type="NCBI Taxonomy" id="1890364"/>
    <lineage>
        <taxon>Eukaryota</taxon>
        <taxon>Amoebozoa</taxon>
        <taxon>Evosea</taxon>
        <taxon>Variosea</taxon>
        <taxon>Cavosteliida</taxon>
        <taxon>Cavosteliaceae</taxon>
        <taxon>Planoprotostelium</taxon>
    </lineage>
</organism>
<feature type="compositionally biased region" description="Polar residues" evidence="1">
    <location>
        <begin position="1"/>
        <end position="14"/>
    </location>
</feature>
<evidence type="ECO:0000313" key="3">
    <source>
        <dbReference type="Proteomes" id="UP000241769"/>
    </source>
</evidence>
<name>A0A2P6NPK6_9EUKA</name>
<dbReference type="EMBL" id="MDYQ01000038">
    <property type="protein sequence ID" value="PRP85891.1"/>
    <property type="molecule type" value="Genomic_DNA"/>
</dbReference>
<keyword evidence="3" id="KW-1185">Reference proteome</keyword>
<dbReference type="Proteomes" id="UP000241769">
    <property type="component" value="Unassembled WGS sequence"/>
</dbReference>
<comment type="caution">
    <text evidence="2">The sequence shown here is derived from an EMBL/GenBank/DDBJ whole genome shotgun (WGS) entry which is preliminary data.</text>
</comment>
<dbReference type="InParanoid" id="A0A2P6NPK6"/>
<accession>A0A2P6NPK6</accession>